<protein>
    <submittedName>
        <fullName evidence="6">Pirin family protein</fullName>
    </submittedName>
</protein>
<dbReference type="CDD" id="cd02910">
    <property type="entry name" value="cupin_Yhhw_N"/>
    <property type="match status" value="1"/>
</dbReference>
<dbReference type="RefSeq" id="WP_193522259.1">
    <property type="nucleotide sequence ID" value="NZ_CBCSDF010000001.1"/>
</dbReference>
<dbReference type="Proteomes" id="UP001304419">
    <property type="component" value="Chromosome 2"/>
</dbReference>
<dbReference type="GO" id="GO:0046872">
    <property type="term" value="F:metal ion binding"/>
    <property type="evidence" value="ECO:0007669"/>
    <property type="project" value="UniProtKB-KW"/>
</dbReference>
<evidence type="ECO:0000256" key="2">
    <source>
        <dbReference type="PIRSR" id="PIRSR006232-1"/>
    </source>
</evidence>
<evidence type="ECO:0000259" key="4">
    <source>
        <dbReference type="Pfam" id="PF02678"/>
    </source>
</evidence>
<reference evidence="6" key="1">
    <citation type="submission" date="2019-10" db="EMBL/GenBank/DDBJ databases">
        <authorList>
            <person name="Paulsen S."/>
        </authorList>
    </citation>
    <scope>NUCLEOTIDE SEQUENCE</scope>
    <source>
        <strain evidence="6">LMG 19692</strain>
    </source>
</reference>
<dbReference type="Pfam" id="PF02678">
    <property type="entry name" value="Pirin"/>
    <property type="match status" value="1"/>
</dbReference>
<comment type="similarity">
    <text evidence="1 3">Belongs to the pirin family.</text>
</comment>
<gene>
    <name evidence="6" type="ORF">F9Y85_17230</name>
    <name evidence="7" type="ORF">R5H13_20155</name>
</gene>
<dbReference type="PIRSF" id="PIRSF006232">
    <property type="entry name" value="Pirin"/>
    <property type="match status" value="1"/>
</dbReference>
<evidence type="ECO:0000256" key="3">
    <source>
        <dbReference type="RuleBase" id="RU003457"/>
    </source>
</evidence>
<keyword evidence="9" id="KW-1185">Reference proteome</keyword>
<comment type="cofactor">
    <cofactor evidence="2">
        <name>Fe cation</name>
        <dbReference type="ChEBI" id="CHEBI:24875"/>
    </cofactor>
    <text evidence="2">Binds 1 Fe cation per subunit.</text>
</comment>
<dbReference type="Gene3D" id="2.60.120.10">
    <property type="entry name" value="Jelly Rolls"/>
    <property type="match status" value="2"/>
</dbReference>
<evidence type="ECO:0000313" key="8">
    <source>
        <dbReference type="Proteomes" id="UP000646877"/>
    </source>
</evidence>
<dbReference type="EMBL" id="WEIA01000012">
    <property type="protein sequence ID" value="NLR23019.1"/>
    <property type="molecule type" value="Genomic_DNA"/>
</dbReference>
<organism evidence="6 8">
    <name type="scientific">Pseudoalteromonas maricaloris</name>
    <dbReference type="NCBI Taxonomy" id="184924"/>
    <lineage>
        <taxon>Bacteria</taxon>
        <taxon>Pseudomonadati</taxon>
        <taxon>Pseudomonadota</taxon>
        <taxon>Gammaproteobacteria</taxon>
        <taxon>Alteromonadales</taxon>
        <taxon>Pseudoalteromonadaceae</taxon>
        <taxon>Pseudoalteromonas</taxon>
    </lineage>
</organism>
<dbReference type="EMBL" id="CP137579">
    <property type="protein sequence ID" value="WOX31254.1"/>
    <property type="molecule type" value="Genomic_DNA"/>
</dbReference>
<evidence type="ECO:0000313" key="6">
    <source>
        <dbReference type="EMBL" id="NLR23019.1"/>
    </source>
</evidence>
<dbReference type="PANTHER" id="PTHR43212">
    <property type="entry name" value="QUERCETIN 2,3-DIOXYGENASE"/>
    <property type="match status" value="1"/>
</dbReference>
<keyword evidence="2" id="KW-0479">Metal-binding</keyword>
<evidence type="ECO:0000256" key="1">
    <source>
        <dbReference type="ARBA" id="ARBA00008416"/>
    </source>
</evidence>
<proteinExistence type="inferred from homology"/>
<dbReference type="SUPFAM" id="SSF51182">
    <property type="entry name" value="RmlC-like cupins"/>
    <property type="match status" value="1"/>
</dbReference>
<evidence type="ECO:0000259" key="5">
    <source>
        <dbReference type="Pfam" id="PF17954"/>
    </source>
</evidence>
<feature type="binding site" evidence="2">
    <location>
        <position position="59"/>
    </location>
    <ligand>
        <name>Fe cation</name>
        <dbReference type="ChEBI" id="CHEBI:24875"/>
    </ligand>
</feature>
<reference evidence="7 9" key="2">
    <citation type="submission" date="2023-10" db="EMBL/GenBank/DDBJ databases">
        <title>To unveil natural product biosynthetic capacity in Pseudoalteromonas.</title>
        <authorList>
            <person name="Wang J."/>
        </authorList>
    </citation>
    <scope>NUCLEOTIDE SEQUENCE [LARGE SCALE GENOMIC DNA]</scope>
    <source>
        <strain evidence="7 9">DSM 15914</strain>
    </source>
</reference>
<dbReference type="InterPro" id="IPR003829">
    <property type="entry name" value="Pirin_N_dom"/>
</dbReference>
<feature type="domain" description="Quercetin 2,3-dioxygenase C-terminal cupin" evidence="5">
    <location>
        <begin position="144"/>
        <end position="225"/>
    </location>
</feature>
<feature type="domain" description="Pirin N-terminal" evidence="4">
    <location>
        <begin position="10"/>
        <end position="119"/>
    </location>
</feature>
<dbReference type="InterPro" id="IPR011051">
    <property type="entry name" value="RmlC_Cupin_sf"/>
</dbReference>
<evidence type="ECO:0000313" key="9">
    <source>
        <dbReference type="Proteomes" id="UP001304419"/>
    </source>
</evidence>
<name>A0A8I2H8L6_9GAMM</name>
<dbReference type="PANTHER" id="PTHR43212:SF3">
    <property type="entry name" value="QUERCETIN 2,3-DIOXYGENASE"/>
    <property type="match status" value="1"/>
</dbReference>
<feature type="binding site" evidence="2">
    <location>
        <position position="57"/>
    </location>
    <ligand>
        <name>Fe cation</name>
        <dbReference type="ChEBI" id="CHEBI:24875"/>
    </ligand>
</feature>
<dbReference type="InterPro" id="IPR014710">
    <property type="entry name" value="RmlC-like_jellyroll"/>
</dbReference>
<feature type="binding site" evidence="2">
    <location>
        <position position="103"/>
    </location>
    <ligand>
        <name>Fe cation</name>
        <dbReference type="ChEBI" id="CHEBI:24875"/>
    </ligand>
</feature>
<keyword evidence="2" id="KW-0408">Iron</keyword>
<feature type="binding site" evidence="2">
    <location>
        <position position="101"/>
    </location>
    <ligand>
        <name>Fe cation</name>
        <dbReference type="ChEBI" id="CHEBI:24875"/>
    </ligand>
</feature>
<dbReference type="InterPro" id="IPR041602">
    <property type="entry name" value="Quercetinase_C"/>
</dbReference>
<dbReference type="Proteomes" id="UP000646877">
    <property type="component" value="Unassembled WGS sequence"/>
</dbReference>
<accession>A0A8I2H8L6</accession>
<sequence length="229" mass="25156">MRYIRKAQDRGKADFGWLQSQHSFSFGRYYDPTHMGFGNLRVINDDSVLGGHGFDTHGHRDMEIISYVIDGELAHQDSMGNQFTVAADEVQRMSAGSGILHSEYNASKAAPAHFLQIWIEPKLKGITPSYEQIQIKQSSALTPIVTPTGAQGTLSINAEAEIHRLQLHQGQQIELNAHAQKAYLHIVGGEATLDGEAFQQGDGIGLIAGDNMQVTAVTDVEALWFLLLN</sequence>
<dbReference type="InterPro" id="IPR012093">
    <property type="entry name" value="Pirin"/>
</dbReference>
<evidence type="ECO:0000313" key="7">
    <source>
        <dbReference type="EMBL" id="WOX31254.1"/>
    </source>
</evidence>
<dbReference type="Pfam" id="PF17954">
    <property type="entry name" value="Pirin_C_2"/>
    <property type="match status" value="1"/>
</dbReference>
<dbReference type="AlphaFoldDB" id="A0A8I2H8L6"/>